<dbReference type="EMBL" id="SPPV01000096">
    <property type="protein sequence ID" value="TFU44788.1"/>
    <property type="molecule type" value="Genomic_DNA"/>
</dbReference>
<accession>A0A8H0D2I9</accession>
<organism evidence="5 7">
    <name type="scientific">Bacteroides acidifaciens</name>
    <dbReference type="NCBI Taxonomy" id="85831"/>
    <lineage>
        <taxon>Bacteria</taxon>
        <taxon>Pseudomonadati</taxon>
        <taxon>Bacteroidota</taxon>
        <taxon>Bacteroidia</taxon>
        <taxon>Bacteroidales</taxon>
        <taxon>Bacteroidaceae</taxon>
        <taxon>Bacteroides</taxon>
    </lineage>
</organism>
<evidence type="ECO:0000313" key="4">
    <source>
        <dbReference type="EMBL" id="TFU44788.1"/>
    </source>
</evidence>
<dbReference type="EMBL" id="SPPV01000024">
    <property type="protein sequence ID" value="TFU49102.1"/>
    <property type="molecule type" value="Genomic_DNA"/>
</dbReference>
<feature type="non-terminal residue" evidence="5">
    <location>
        <position position="52"/>
    </location>
</feature>
<dbReference type="EMBL" id="SPPV01000117">
    <property type="protein sequence ID" value="TFU44551.1"/>
    <property type="molecule type" value="Genomic_DNA"/>
</dbReference>
<evidence type="ECO:0000313" key="7">
    <source>
        <dbReference type="Proteomes" id="UP000298073"/>
    </source>
</evidence>
<name>A0A8H0D2I9_9BACE</name>
<dbReference type="EMBL" id="SPPV01000041">
    <property type="protein sequence ID" value="TFU47003.1"/>
    <property type="molecule type" value="Genomic_DNA"/>
</dbReference>
<dbReference type="Proteomes" id="UP000298073">
    <property type="component" value="Unassembled WGS sequence"/>
</dbReference>
<dbReference type="EMBL" id="SPPV01000123">
    <property type="protein sequence ID" value="TFU44404.1"/>
    <property type="molecule type" value="Genomic_DNA"/>
</dbReference>
<evidence type="ECO:0000313" key="1">
    <source>
        <dbReference type="EMBL" id="TFU44203.1"/>
    </source>
</evidence>
<dbReference type="AlphaFoldDB" id="A0A8H0D2I9"/>
<protein>
    <submittedName>
        <fullName evidence="5">IS4 family transposase</fullName>
    </submittedName>
</protein>
<evidence type="ECO:0000313" key="3">
    <source>
        <dbReference type="EMBL" id="TFU44551.1"/>
    </source>
</evidence>
<evidence type="ECO:0000313" key="5">
    <source>
        <dbReference type="EMBL" id="TFU47003.1"/>
    </source>
</evidence>
<comment type="caution">
    <text evidence="5">The sequence shown here is derived from an EMBL/GenBank/DDBJ whole genome shotgun (WGS) entry which is preliminary data.</text>
</comment>
<sequence>MKTTNFKDSVKVNQILPIMQEHFGQSMNLARIKLMALLLHALCVVQTVSLHK</sequence>
<evidence type="ECO:0000313" key="2">
    <source>
        <dbReference type="EMBL" id="TFU44404.1"/>
    </source>
</evidence>
<evidence type="ECO:0000313" key="6">
    <source>
        <dbReference type="EMBL" id="TFU49102.1"/>
    </source>
</evidence>
<gene>
    <name evidence="6" type="ORF">E4T97_12045</name>
    <name evidence="5" type="ORF">E4T97_15735</name>
    <name evidence="4" type="ORF">E4T97_21160</name>
    <name evidence="3" type="ORF">E4T97_21805</name>
    <name evidence="2" type="ORF">E4T97_21885</name>
    <name evidence="1" type="ORF">E4T97_22020</name>
</gene>
<dbReference type="EMBL" id="SPPV01000141">
    <property type="protein sequence ID" value="TFU44203.1"/>
    <property type="molecule type" value="Genomic_DNA"/>
</dbReference>
<reference evidence="5 7" key="1">
    <citation type="submission" date="2019-03" db="EMBL/GenBank/DDBJ databases">
        <title>Diversity of the mouse oral microbiome.</title>
        <authorList>
            <person name="Joseph S."/>
            <person name="Aduse-Opoku J."/>
            <person name="Curtis M."/>
            <person name="Wade W."/>
            <person name="Hashim A."/>
        </authorList>
    </citation>
    <scope>NUCLEOTIDE SEQUENCE [LARGE SCALE GENOMIC DNA]</scope>
    <source>
        <strain evidence="5 7">P2318</strain>
    </source>
</reference>
<proteinExistence type="predicted"/>